<organism evidence="2 3">
    <name type="scientific">Ceratopteris richardii</name>
    <name type="common">Triangle waterfern</name>
    <dbReference type="NCBI Taxonomy" id="49495"/>
    <lineage>
        <taxon>Eukaryota</taxon>
        <taxon>Viridiplantae</taxon>
        <taxon>Streptophyta</taxon>
        <taxon>Embryophyta</taxon>
        <taxon>Tracheophyta</taxon>
        <taxon>Polypodiopsida</taxon>
        <taxon>Polypodiidae</taxon>
        <taxon>Polypodiales</taxon>
        <taxon>Pteridineae</taxon>
        <taxon>Pteridaceae</taxon>
        <taxon>Parkerioideae</taxon>
        <taxon>Ceratopteris</taxon>
    </lineage>
</organism>
<reference evidence="2" key="1">
    <citation type="submission" date="2021-08" db="EMBL/GenBank/DDBJ databases">
        <title>WGS assembly of Ceratopteris richardii.</title>
        <authorList>
            <person name="Marchant D.B."/>
            <person name="Chen G."/>
            <person name="Jenkins J."/>
            <person name="Shu S."/>
            <person name="Leebens-Mack J."/>
            <person name="Grimwood J."/>
            <person name="Schmutz J."/>
            <person name="Soltis P."/>
            <person name="Soltis D."/>
            <person name="Chen Z.-H."/>
        </authorList>
    </citation>
    <scope>NUCLEOTIDE SEQUENCE</scope>
    <source>
        <strain evidence="2">Whitten #5841</strain>
        <tissue evidence="2">Leaf</tissue>
    </source>
</reference>
<proteinExistence type="predicted"/>
<dbReference type="Proteomes" id="UP000825935">
    <property type="component" value="Chromosome 36"/>
</dbReference>
<feature type="compositionally biased region" description="Basic and acidic residues" evidence="1">
    <location>
        <begin position="26"/>
        <end position="35"/>
    </location>
</feature>
<evidence type="ECO:0000313" key="2">
    <source>
        <dbReference type="EMBL" id="KAH7281058.1"/>
    </source>
</evidence>
<gene>
    <name evidence="2" type="ORF">KP509_36G028000</name>
</gene>
<name>A0A8T2QBR6_CERRI</name>
<feature type="compositionally biased region" description="Low complexity" evidence="1">
    <location>
        <begin position="1"/>
        <end position="12"/>
    </location>
</feature>
<accession>A0A8T2QBR6</accession>
<dbReference type="EMBL" id="CM035441">
    <property type="protein sequence ID" value="KAH7281058.1"/>
    <property type="molecule type" value="Genomic_DNA"/>
</dbReference>
<evidence type="ECO:0000313" key="3">
    <source>
        <dbReference type="Proteomes" id="UP000825935"/>
    </source>
</evidence>
<feature type="compositionally biased region" description="Pro residues" evidence="1">
    <location>
        <begin position="40"/>
        <end position="52"/>
    </location>
</feature>
<keyword evidence="3" id="KW-1185">Reference proteome</keyword>
<comment type="caution">
    <text evidence="2">The sequence shown here is derived from an EMBL/GenBank/DDBJ whole genome shotgun (WGS) entry which is preliminary data.</text>
</comment>
<dbReference type="AlphaFoldDB" id="A0A8T2QBR6"/>
<feature type="compositionally biased region" description="Basic residues" evidence="1">
    <location>
        <begin position="13"/>
        <end position="25"/>
    </location>
</feature>
<evidence type="ECO:0000256" key="1">
    <source>
        <dbReference type="SAM" id="MobiDB-lite"/>
    </source>
</evidence>
<sequence>MAPYSRFSSSSRSRSRSCSPKRRCREGRPISDVKYHHIPRPPAAPPSPPPVRHPYAHSRHRHLCSRYLEKFHISPSHDRNKKANAGSARYHHQELRPPLPHGHCLQRGCFRMKPPKSLHKAHRRLIKRLRQHHPPDGIFHDILQGSLSDDGVQPREHWEGCYHLCVFVARMQDAGRRRTCLPSALRNGDDAHLHLHPYIGLQKATDDHRDGVAS</sequence>
<protein>
    <submittedName>
        <fullName evidence="2">Uncharacterized protein</fullName>
    </submittedName>
</protein>
<feature type="region of interest" description="Disordered" evidence="1">
    <location>
        <begin position="1"/>
        <end position="59"/>
    </location>
</feature>